<gene>
    <name evidence="6" type="primary">nasE</name>
    <name evidence="6" type="ORF">WPS_01230</name>
</gene>
<evidence type="ECO:0000313" key="7">
    <source>
        <dbReference type="Proteomes" id="UP001317532"/>
    </source>
</evidence>
<keyword evidence="3" id="KW-0408">Iron</keyword>
<dbReference type="GO" id="GO:0004497">
    <property type="term" value="F:monooxygenase activity"/>
    <property type="evidence" value="ECO:0007669"/>
    <property type="project" value="UniProtKB-ARBA"/>
</dbReference>
<protein>
    <submittedName>
        <fullName evidence="6">Nitrite reductase</fullName>
    </submittedName>
</protein>
<dbReference type="GO" id="GO:0016705">
    <property type="term" value="F:oxidoreductase activity, acting on paired donors, with incorporation or reduction of molecular oxygen"/>
    <property type="evidence" value="ECO:0007669"/>
    <property type="project" value="UniProtKB-ARBA"/>
</dbReference>
<dbReference type="EMBL" id="AP025523">
    <property type="protein sequence ID" value="BDE04847.1"/>
    <property type="molecule type" value="Genomic_DNA"/>
</dbReference>
<dbReference type="Gene3D" id="2.102.10.10">
    <property type="entry name" value="Rieske [2Fe-2S] iron-sulphur domain"/>
    <property type="match status" value="1"/>
</dbReference>
<sequence>MRGTGRLVNDVLRHAADDDFEPVARVGEIAPGSAKAFVVGDREIAVFHVDGTYYALDNTCPHQGGPLAEGWIEGVQVTCPWHAWTFKLADGKMTLGDYACVDTFDVAMRGDRICVRRHARPST</sequence>
<dbReference type="PANTHER" id="PTHR21496:SF23">
    <property type="entry name" value="3-PHENYLPROPIONATE_CINNAMIC ACID DIOXYGENASE FERREDOXIN SUBUNIT"/>
    <property type="match status" value="1"/>
</dbReference>
<dbReference type="KEGG" id="vab:WPS_01230"/>
<keyword evidence="4" id="KW-0411">Iron-sulfur</keyword>
<evidence type="ECO:0000256" key="1">
    <source>
        <dbReference type="ARBA" id="ARBA00022714"/>
    </source>
</evidence>
<dbReference type="GO" id="GO:0046872">
    <property type="term" value="F:metal ion binding"/>
    <property type="evidence" value="ECO:0007669"/>
    <property type="project" value="UniProtKB-KW"/>
</dbReference>
<dbReference type="GO" id="GO:0051537">
    <property type="term" value="F:2 iron, 2 sulfur cluster binding"/>
    <property type="evidence" value="ECO:0007669"/>
    <property type="project" value="UniProtKB-KW"/>
</dbReference>
<dbReference type="PANTHER" id="PTHR21496">
    <property type="entry name" value="FERREDOXIN-RELATED"/>
    <property type="match status" value="1"/>
</dbReference>
<dbReference type="AlphaFoldDB" id="A0AAN1XRZ2"/>
<organism evidence="6 7">
    <name type="scientific">Vulcanimicrobium alpinum</name>
    <dbReference type="NCBI Taxonomy" id="3016050"/>
    <lineage>
        <taxon>Bacteria</taxon>
        <taxon>Bacillati</taxon>
        <taxon>Vulcanimicrobiota</taxon>
        <taxon>Vulcanimicrobiia</taxon>
        <taxon>Vulcanimicrobiales</taxon>
        <taxon>Vulcanimicrobiaceae</taxon>
        <taxon>Vulcanimicrobium</taxon>
    </lineage>
</organism>
<evidence type="ECO:0000313" key="6">
    <source>
        <dbReference type="EMBL" id="BDE04847.1"/>
    </source>
</evidence>
<name>A0AAN1XRZ2_UNVUL</name>
<dbReference type="Pfam" id="PF00355">
    <property type="entry name" value="Rieske"/>
    <property type="match status" value="1"/>
</dbReference>
<dbReference type="Proteomes" id="UP001317532">
    <property type="component" value="Chromosome"/>
</dbReference>
<evidence type="ECO:0000256" key="4">
    <source>
        <dbReference type="ARBA" id="ARBA00023014"/>
    </source>
</evidence>
<proteinExistence type="predicted"/>
<evidence type="ECO:0000256" key="2">
    <source>
        <dbReference type="ARBA" id="ARBA00022723"/>
    </source>
</evidence>
<accession>A0AAN1XRZ2</accession>
<dbReference type="InterPro" id="IPR017941">
    <property type="entry name" value="Rieske_2Fe-2S"/>
</dbReference>
<reference evidence="6 7" key="1">
    <citation type="journal article" date="2022" name="ISME Commun">
        <title>Vulcanimicrobium alpinus gen. nov. sp. nov., the first cultivated representative of the candidate phylum 'Eremiobacterota', is a metabolically versatile aerobic anoxygenic phototroph.</title>
        <authorList>
            <person name="Yabe S."/>
            <person name="Muto K."/>
            <person name="Abe K."/>
            <person name="Yokota A."/>
            <person name="Staudigel H."/>
            <person name="Tebo B.M."/>
        </authorList>
    </citation>
    <scope>NUCLEOTIDE SEQUENCE [LARGE SCALE GENOMIC DNA]</scope>
    <source>
        <strain evidence="6 7">WC8-2</strain>
    </source>
</reference>
<keyword evidence="1" id="KW-0001">2Fe-2S</keyword>
<feature type="domain" description="Rieske" evidence="5">
    <location>
        <begin position="21"/>
        <end position="115"/>
    </location>
</feature>
<dbReference type="InterPro" id="IPR036922">
    <property type="entry name" value="Rieske_2Fe-2S_sf"/>
</dbReference>
<dbReference type="SUPFAM" id="SSF50022">
    <property type="entry name" value="ISP domain"/>
    <property type="match status" value="1"/>
</dbReference>
<evidence type="ECO:0000259" key="5">
    <source>
        <dbReference type="PROSITE" id="PS51296"/>
    </source>
</evidence>
<keyword evidence="2" id="KW-0479">Metal-binding</keyword>
<dbReference type="PROSITE" id="PS51296">
    <property type="entry name" value="RIESKE"/>
    <property type="match status" value="1"/>
</dbReference>
<evidence type="ECO:0000256" key="3">
    <source>
        <dbReference type="ARBA" id="ARBA00023004"/>
    </source>
</evidence>
<keyword evidence="7" id="KW-1185">Reference proteome</keyword>